<evidence type="ECO:0000313" key="3">
    <source>
        <dbReference type="EMBL" id="UUF09535.1"/>
    </source>
</evidence>
<sequence length="70" mass="7863">MMPLTMVEIGESVIIKKISGRDDTKRFLESLGFIVGSEVTIVSKFGQNFIINVKDTRVALDQTMAKRIFV</sequence>
<dbReference type="PANTHER" id="PTHR43151">
    <property type="entry name" value="FEOA FAMILY PROTEIN"/>
    <property type="match status" value="1"/>
</dbReference>
<feature type="domain" description="Ferrous iron transporter FeoA-like" evidence="2">
    <location>
        <begin position="2"/>
        <end position="70"/>
    </location>
</feature>
<dbReference type="SUPFAM" id="SSF50037">
    <property type="entry name" value="C-terminal domain of transcriptional repressors"/>
    <property type="match status" value="1"/>
</dbReference>
<dbReference type="InterPro" id="IPR008988">
    <property type="entry name" value="Transcriptional_repressor_C"/>
</dbReference>
<dbReference type="InterPro" id="IPR007167">
    <property type="entry name" value="Fe-transptr_FeoA-like"/>
</dbReference>
<dbReference type="InterPro" id="IPR053184">
    <property type="entry name" value="FeoA-like"/>
</dbReference>
<organism evidence="3 4">
    <name type="scientific">Turicibacter bilis</name>
    <dbReference type="NCBI Taxonomy" id="2735723"/>
    <lineage>
        <taxon>Bacteria</taxon>
        <taxon>Bacillati</taxon>
        <taxon>Bacillota</taxon>
        <taxon>Erysipelotrichia</taxon>
        <taxon>Erysipelotrichales</taxon>
        <taxon>Turicibacteraceae</taxon>
        <taxon>Turicibacter</taxon>
    </lineage>
</organism>
<reference evidence="3" key="1">
    <citation type="submission" date="2021-03" db="EMBL/GenBank/DDBJ databases">
        <title>Comparative Genomics and Metabolomics in the genus Turicibacter.</title>
        <authorList>
            <person name="Maki J."/>
            <person name="Looft T."/>
        </authorList>
    </citation>
    <scope>NUCLEOTIDE SEQUENCE</scope>
    <source>
        <strain evidence="3">ISU324</strain>
    </source>
</reference>
<dbReference type="PANTHER" id="PTHR43151:SF1">
    <property type="entry name" value="SSR2333 PROTEIN"/>
    <property type="match status" value="1"/>
</dbReference>
<dbReference type="AlphaFoldDB" id="A0A9Q9FHN5"/>
<keyword evidence="1" id="KW-0408">Iron</keyword>
<dbReference type="EMBL" id="CP071250">
    <property type="protein sequence ID" value="UUF09535.1"/>
    <property type="molecule type" value="Genomic_DNA"/>
</dbReference>
<dbReference type="Gene3D" id="2.30.30.90">
    <property type="match status" value="1"/>
</dbReference>
<protein>
    <submittedName>
        <fullName evidence="3">Ferrous iron transport protein A</fullName>
    </submittedName>
</protein>
<name>A0A9Q9FHN5_9FIRM</name>
<dbReference type="Proteomes" id="UP001058072">
    <property type="component" value="Chromosome"/>
</dbReference>
<dbReference type="Pfam" id="PF04023">
    <property type="entry name" value="FeoA"/>
    <property type="match status" value="1"/>
</dbReference>
<proteinExistence type="predicted"/>
<evidence type="ECO:0000256" key="1">
    <source>
        <dbReference type="ARBA" id="ARBA00023004"/>
    </source>
</evidence>
<dbReference type="SMART" id="SM00899">
    <property type="entry name" value="FeoA"/>
    <property type="match status" value="1"/>
</dbReference>
<gene>
    <name evidence="3" type="ORF">J0J70_06190</name>
</gene>
<dbReference type="GO" id="GO:0046914">
    <property type="term" value="F:transition metal ion binding"/>
    <property type="evidence" value="ECO:0007669"/>
    <property type="project" value="InterPro"/>
</dbReference>
<accession>A0A9Q9FHN5</accession>
<evidence type="ECO:0000259" key="2">
    <source>
        <dbReference type="SMART" id="SM00899"/>
    </source>
</evidence>
<evidence type="ECO:0000313" key="4">
    <source>
        <dbReference type="Proteomes" id="UP001058072"/>
    </source>
</evidence>
<dbReference type="InterPro" id="IPR038157">
    <property type="entry name" value="FeoA_core_dom"/>
</dbReference>